<name>A0AAN8JS92_PATCE</name>
<evidence type="ECO:0000256" key="6">
    <source>
        <dbReference type="ARBA" id="ARBA00012487"/>
    </source>
</evidence>
<evidence type="ECO:0000256" key="5">
    <source>
        <dbReference type="ARBA" id="ARBA00005458"/>
    </source>
</evidence>
<dbReference type="PANTHER" id="PTHR13619:SF0">
    <property type="entry name" value="PHOSPHATIDATE CYTIDYLYLTRANSFERASE, MITOCHONDRIAL"/>
    <property type="match status" value="1"/>
</dbReference>
<keyword evidence="9 20" id="KW-0808">Transferase</keyword>
<keyword evidence="15 20" id="KW-0472">Membrane</keyword>
<keyword evidence="16 20" id="KW-0594">Phospholipid biosynthesis</keyword>
<evidence type="ECO:0000256" key="14">
    <source>
        <dbReference type="ARBA" id="ARBA00023128"/>
    </source>
</evidence>
<comment type="function">
    <text evidence="20">Catalyzes the conversion of phosphatidic acid (PA) to CDP-diacylglycerol (CDP-DAG), an essential intermediate in the synthesis of phosphatidylglycerol, cardiolipin and phosphatidylinositol.</text>
</comment>
<evidence type="ECO:0000256" key="4">
    <source>
        <dbReference type="ARBA" id="ARBA00005189"/>
    </source>
</evidence>
<evidence type="ECO:0000256" key="19">
    <source>
        <dbReference type="ARBA" id="ARBA00031502"/>
    </source>
</evidence>
<keyword evidence="12 20" id="KW-0460">Magnesium</keyword>
<comment type="pathway">
    <text evidence="4">Lipid metabolism.</text>
</comment>
<dbReference type="EMBL" id="JAZGQO010000007">
    <property type="protein sequence ID" value="KAK6183016.1"/>
    <property type="molecule type" value="Genomic_DNA"/>
</dbReference>
<evidence type="ECO:0000256" key="18">
    <source>
        <dbReference type="ARBA" id="ARBA00029893"/>
    </source>
</evidence>
<keyword evidence="11 20" id="KW-0999">Mitochondrion inner membrane</keyword>
<evidence type="ECO:0000256" key="3">
    <source>
        <dbReference type="ARBA" id="ARBA00005119"/>
    </source>
</evidence>
<evidence type="ECO:0000256" key="20">
    <source>
        <dbReference type="PIRNR" id="PIRNR028840"/>
    </source>
</evidence>
<dbReference type="AlphaFoldDB" id="A0AAN8JS92"/>
<keyword evidence="13 20" id="KW-0443">Lipid metabolism</keyword>
<comment type="pathway">
    <text evidence="3 20">Phospholipid metabolism; CDP-diacylglycerol biosynthesis; CDP-diacylglycerol from sn-glycerol 3-phosphate: step 3/3.</text>
</comment>
<dbReference type="GO" id="GO:0016024">
    <property type="term" value="P:CDP-diacylglycerol biosynthetic process"/>
    <property type="evidence" value="ECO:0007669"/>
    <property type="project" value="UniProtKB-UniRule"/>
</dbReference>
<reference evidence="21 22" key="1">
    <citation type="submission" date="2024-01" db="EMBL/GenBank/DDBJ databases">
        <title>The genome of the rayed Mediterranean limpet Patella caerulea (Linnaeus, 1758).</title>
        <authorList>
            <person name="Anh-Thu Weber A."/>
            <person name="Halstead-Nussloch G."/>
        </authorList>
    </citation>
    <scope>NUCLEOTIDE SEQUENCE [LARGE SCALE GENOMIC DNA]</scope>
    <source>
        <strain evidence="21">AATW-2023a</strain>
        <tissue evidence="21">Whole specimen</tissue>
    </source>
</reference>
<evidence type="ECO:0000256" key="9">
    <source>
        <dbReference type="ARBA" id="ARBA00022679"/>
    </source>
</evidence>
<evidence type="ECO:0000256" key="8">
    <source>
        <dbReference type="ARBA" id="ARBA00022516"/>
    </source>
</evidence>
<keyword evidence="10 20" id="KW-0548">Nucleotidyltransferase</keyword>
<keyword evidence="22" id="KW-1185">Reference proteome</keyword>
<gene>
    <name evidence="21" type="ORF">SNE40_010571</name>
</gene>
<keyword evidence="17 20" id="KW-1208">Phospholipid metabolism</keyword>
<dbReference type="GO" id="GO:0005743">
    <property type="term" value="C:mitochondrial inner membrane"/>
    <property type="evidence" value="ECO:0007669"/>
    <property type="project" value="UniProtKB-SubCell"/>
</dbReference>
<keyword evidence="14 20" id="KW-0496">Mitochondrion</keyword>
<dbReference type="Pfam" id="PF09139">
    <property type="entry name" value="Tam41_Mmp37"/>
    <property type="match status" value="1"/>
</dbReference>
<keyword evidence="8 20" id="KW-0444">Lipid biosynthesis</keyword>
<dbReference type="GO" id="GO:0032049">
    <property type="term" value="P:cardiolipin biosynthetic process"/>
    <property type="evidence" value="ECO:0007669"/>
    <property type="project" value="UniProtKB-UniRule"/>
</dbReference>
<evidence type="ECO:0000256" key="2">
    <source>
        <dbReference type="ARBA" id="ARBA00004443"/>
    </source>
</evidence>
<dbReference type="PANTHER" id="PTHR13619">
    <property type="entry name" value="PHOSPHATIDATE CYTIDYLYLTRANSFERASE, MITOCHONDRIAL"/>
    <property type="match status" value="1"/>
</dbReference>
<comment type="subcellular location">
    <subcellularLocation>
        <location evidence="2 20">Mitochondrion inner membrane</location>
        <topology evidence="2 20">Peripheral membrane protein</topology>
        <orientation evidence="2 20">Matrix side</orientation>
    </subcellularLocation>
</comment>
<dbReference type="EC" id="2.7.7.41" evidence="6 20"/>
<protein>
    <recommendedName>
        <fullName evidence="7 20">Phosphatidate cytidylyltransferase, mitochondrial</fullName>
        <ecNumber evidence="6 20">2.7.7.41</ecNumber>
    </recommendedName>
    <alternativeName>
        <fullName evidence="18 20">CDP-diacylglycerol synthase</fullName>
    </alternativeName>
    <alternativeName>
        <fullName evidence="19 20">Mitochondrial translocator assembly and maintenance protein 41 homolog</fullName>
    </alternativeName>
</protein>
<evidence type="ECO:0000256" key="11">
    <source>
        <dbReference type="ARBA" id="ARBA00022792"/>
    </source>
</evidence>
<proteinExistence type="inferred from homology"/>
<evidence type="ECO:0000256" key="15">
    <source>
        <dbReference type="ARBA" id="ARBA00023136"/>
    </source>
</evidence>
<dbReference type="GO" id="GO:0004605">
    <property type="term" value="F:phosphatidate cytidylyltransferase activity"/>
    <property type="evidence" value="ECO:0007669"/>
    <property type="project" value="UniProtKB-UniRule"/>
</dbReference>
<comment type="caution">
    <text evidence="21">The sequence shown here is derived from an EMBL/GenBank/DDBJ whole genome shotgun (WGS) entry which is preliminary data.</text>
</comment>
<evidence type="ECO:0000256" key="1">
    <source>
        <dbReference type="ARBA" id="ARBA00001946"/>
    </source>
</evidence>
<evidence type="ECO:0000256" key="7">
    <source>
        <dbReference type="ARBA" id="ARBA00018337"/>
    </source>
</evidence>
<dbReference type="InterPro" id="IPR015222">
    <property type="entry name" value="Tam41"/>
</dbReference>
<evidence type="ECO:0000313" key="21">
    <source>
        <dbReference type="EMBL" id="KAK6183016.1"/>
    </source>
</evidence>
<evidence type="ECO:0000256" key="10">
    <source>
        <dbReference type="ARBA" id="ARBA00022695"/>
    </source>
</evidence>
<evidence type="ECO:0000256" key="16">
    <source>
        <dbReference type="ARBA" id="ARBA00023209"/>
    </source>
</evidence>
<dbReference type="Proteomes" id="UP001347796">
    <property type="component" value="Unassembled WGS sequence"/>
</dbReference>
<comment type="catalytic activity">
    <reaction evidence="20">
        <text>a 1,2-diacyl-sn-glycero-3-phosphate + CTP + H(+) = a CDP-1,2-diacyl-sn-glycerol + diphosphate</text>
        <dbReference type="Rhea" id="RHEA:16229"/>
        <dbReference type="ChEBI" id="CHEBI:15378"/>
        <dbReference type="ChEBI" id="CHEBI:33019"/>
        <dbReference type="ChEBI" id="CHEBI:37563"/>
        <dbReference type="ChEBI" id="CHEBI:58332"/>
        <dbReference type="ChEBI" id="CHEBI:58608"/>
        <dbReference type="EC" id="2.7.7.41"/>
    </reaction>
</comment>
<comment type="similarity">
    <text evidence="5 20">Belongs to the TAM41 family.</text>
</comment>
<evidence type="ECO:0000313" key="22">
    <source>
        <dbReference type="Proteomes" id="UP001347796"/>
    </source>
</evidence>
<evidence type="ECO:0000256" key="13">
    <source>
        <dbReference type="ARBA" id="ARBA00023098"/>
    </source>
</evidence>
<evidence type="ECO:0000256" key="17">
    <source>
        <dbReference type="ARBA" id="ARBA00023264"/>
    </source>
</evidence>
<sequence>MSRLLRYCSSLVDTQSAAALYSRILSSFPSGLQMAFSYGSAVFQQEDHPSKDQNMLDFIFVVDEPIKWHKENLVLNKKHYSFLKYLGARFITNIQDKRGSGVYFNTLIPFENRLIKYGVISTDRLITDLLDWDTLYVSGRLHKPVHILKFPNNQDLKNAMHINLVSAVHCALLLLPETFTEEELYQTITGLSYSGDFRMTIGEDKKKIEKIVKPNVSHFRKLYQSILDNEEHVYWHKDTGKFEQYPNYVSQWHHLNLLPSTVQRNLLHSRYSTGRYPDYEEVLRAFAHDSNCSDHVATSISDIVKSSSWNQSIKGIFTAGVIKSVKYSSQKMKKMLKSK</sequence>
<organism evidence="21 22">
    <name type="scientific">Patella caerulea</name>
    <name type="common">Rayed Mediterranean limpet</name>
    <dbReference type="NCBI Taxonomy" id="87958"/>
    <lineage>
        <taxon>Eukaryota</taxon>
        <taxon>Metazoa</taxon>
        <taxon>Spiralia</taxon>
        <taxon>Lophotrochozoa</taxon>
        <taxon>Mollusca</taxon>
        <taxon>Gastropoda</taxon>
        <taxon>Patellogastropoda</taxon>
        <taxon>Patelloidea</taxon>
        <taxon>Patellidae</taxon>
        <taxon>Patella</taxon>
    </lineage>
</organism>
<accession>A0AAN8JS92</accession>
<comment type="cofactor">
    <cofactor evidence="1 20">
        <name>Mg(2+)</name>
        <dbReference type="ChEBI" id="CHEBI:18420"/>
    </cofactor>
</comment>
<evidence type="ECO:0000256" key="12">
    <source>
        <dbReference type="ARBA" id="ARBA00022842"/>
    </source>
</evidence>
<dbReference type="PIRSF" id="PIRSF028840">
    <property type="entry name" value="Mmp37"/>
    <property type="match status" value="1"/>
</dbReference>